<dbReference type="SMART" id="SM00850">
    <property type="entry name" value="LytTR"/>
    <property type="match status" value="1"/>
</dbReference>
<accession>A0ABS5DZ30</accession>
<dbReference type="SMART" id="SM00448">
    <property type="entry name" value="REC"/>
    <property type="match status" value="1"/>
</dbReference>
<evidence type="ECO:0000259" key="3">
    <source>
        <dbReference type="PROSITE" id="PS50110"/>
    </source>
</evidence>
<dbReference type="InterPro" id="IPR011006">
    <property type="entry name" value="CheY-like_superfamily"/>
</dbReference>
<keyword evidence="6" id="KW-1185">Reference proteome</keyword>
<feature type="domain" description="HTH LytTR-type" evidence="4">
    <location>
        <begin position="154"/>
        <end position="261"/>
    </location>
</feature>
<keyword evidence="2" id="KW-0597">Phosphoprotein</keyword>
<comment type="caution">
    <text evidence="5">The sequence shown here is derived from an EMBL/GenBank/DDBJ whole genome shotgun (WGS) entry which is preliminary data.</text>
</comment>
<evidence type="ECO:0000313" key="5">
    <source>
        <dbReference type="EMBL" id="MBQ0936408.1"/>
    </source>
</evidence>
<dbReference type="InterPro" id="IPR001789">
    <property type="entry name" value="Sig_transdc_resp-reg_receiver"/>
</dbReference>
<dbReference type="InterPro" id="IPR007492">
    <property type="entry name" value="LytTR_DNA-bd_dom"/>
</dbReference>
<dbReference type="RefSeq" id="WP_210809764.1">
    <property type="nucleotide sequence ID" value="NZ_JAGQDG010000005.1"/>
</dbReference>
<feature type="domain" description="Response regulatory" evidence="3">
    <location>
        <begin position="7"/>
        <end position="119"/>
    </location>
</feature>
<evidence type="ECO:0000259" key="4">
    <source>
        <dbReference type="PROSITE" id="PS50930"/>
    </source>
</evidence>
<dbReference type="PROSITE" id="PS50930">
    <property type="entry name" value="HTH_LYTTR"/>
    <property type="match status" value="1"/>
</dbReference>
<name>A0ABS5DZ30_9BURK</name>
<feature type="modified residue" description="4-aspartylphosphate" evidence="2">
    <location>
        <position position="59"/>
    </location>
</feature>
<dbReference type="Proteomes" id="UP000672097">
    <property type="component" value="Unassembled WGS sequence"/>
</dbReference>
<dbReference type="PANTHER" id="PTHR48111">
    <property type="entry name" value="REGULATOR OF RPOS"/>
    <property type="match status" value="1"/>
</dbReference>
<proteinExistence type="predicted"/>
<dbReference type="Gene3D" id="2.40.50.1020">
    <property type="entry name" value="LytTr DNA-binding domain"/>
    <property type="match status" value="1"/>
</dbReference>
<sequence>MSTTPLTALIADDEEAPRAQLKAALQQAWPELQIVAEASNGVDAWDAYLEHEPQVCFLDIRMPGLSGIDVARRIGSQTPVVFVTAFGDHAVTAFEAGAVDYVMKPVELARLQQTVERLQARLHTHAPAAPQPDLQALLSQLGQSLRKPAPLSVIQAAVGKEVKLLRVEHVVFFEADSRYTRVVVDDPVTGPSEALIRTPLKELLAQLDPDQFWQVHRSVIVNHHHIASAVRVDEGTMVLTLRGRPDRLPVSRHFQGMFKGQ</sequence>
<evidence type="ECO:0000256" key="2">
    <source>
        <dbReference type="PROSITE-ProRule" id="PRU00169"/>
    </source>
</evidence>
<dbReference type="Gene3D" id="3.40.50.2300">
    <property type="match status" value="1"/>
</dbReference>
<dbReference type="PANTHER" id="PTHR48111:SF69">
    <property type="entry name" value="RESPONSE REGULATOR RECEIVER"/>
    <property type="match status" value="1"/>
</dbReference>
<evidence type="ECO:0000256" key="1">
    <source>
        <dbReference type="ARBA" id="ARBA00023125"/>
    </source>
</evidence>
<organism evidence="5 6">
    <name type="scientific">Ideonella paludis</name>
    <dbReference type="NCBI Taxonomy" id="1233411"/>
    <lineage>
        <taxon>Bacteria</taxon>
        <taxon>Pseudomonadati</taxon>
        <taxon>Pseudomonadota</taxon>
        <taxon>Betaproteobacteria</taxon>
        <taxon>Burkholderiales</taxon>
        <taxon>Sphaerotilaceae</taxon>
        <taxon>Ideonella</taxon>
    </lineage>
</organism>
<keyword evidence="1" id="KW-0238">DNA-binding</keyword>
<dbReference type="InterPro" id="IPR039420">
    <property type="entry name" value="WalR-like"/>
</dbReference>
<evidence type="ECO:0000313" key="6">
    <source>
        <dbReference type="Proteomes" id="UP000672097"/>
    </source>
</evidence>
<protein>
    <submittedName>
        <fullName evidence="5">Response regulator transcription factor</fullName>
    </submittedName>
</protein>
<reference evidence="5 6" key="1">
    <citation type="submission" date="2021-04" db="EMBL/GenBank/DDBJ databases">
        <title>The genome sequence of type strain Ideonella paludis KCTC 32238.</title>
        <authorList>
            <person name="Liu Y."/>
        </authorList>
    </citation>
    <scope>NUCLEOTIDE SEQUENCE [LARGE SCALE GENOMIC DNA]</scope>
    <source>
        <strain evidence="5 6">KCTC 32238</strain>
    </source>
</reference>
<dbReference type="PROSITE" id="PS50110">
    <property type="entry name" value="RESPONSE_REGULATORY"/>
    <property type="match status" value="1"/>
</dbReference>
<gene>
    <name evidence="5" type="ORF">KAK11_13790</name>
</gene>
<dbReference type="EMBL" id="JAGQDG010000005">
    <property type="protein sequence ID" value="MBQ0936408.1"/>
    <property type="molecule type" value="Genomic_DNA"/>
</dbReference>
<dbReference type="SUPFAM" id="SSF52172">
    <property type="entry name" value="CheY-like"/>
    <property type="match status" value="1"/>
</dbReference>
<dbReference type="Pfam" id="PF00072">
    <property type="entry name" value="Response_reg"/>
    <property type="match status" value="1"/>
</dbReference>
<dbReference type="Pfam" id="PF04397">
    <property type="entry name" value="LytTR"/>
    <property type="match status" value="1"/>
</dbReference>